<keyword evidence="3" id="KW-0645">Protease</keyword>
<dbReference type="Pfam" id="PF05649">
    <property type="entry name" value="Peptidase_M13_N"/>
    <property type="match status" value="1"/>
</dbReference>
<dbReference type="PROSITE" id="PS51885">
    <property type="entry name" value="NEPRILYSIN"/>
    <property type="match status" value="1"/>
</dbReference>
<feature type="domain" description="Peptidase M13 C-terminal" evidence="8">
    <location>
        <begin position="517"/>
        <end position="719"/>
    </location>
</feature>
<dbReference type="InterPro" id="IPR000718">
    <property type="entry name" value="Peptidase_M13"/>
</dbReference>
<dbReference type="InterPro" id="IPR024079">
    <property type="entry name" value="MetalloPept_cat_dom_sf"/>
</dbReference>
<comment type="cofactor">
    <cofactor evidence="1">
        <name>Zn(2+)</name>
        <dbReference type="ChEBI" id="CHEBI:29105"/>
    </cofactor>
</comment>
<evidence type="ECO:0000259" key="9">
    <source>
        <dbReference type="Pfam" id="PF05649"/>
    </source>
</evidence>
<comment type="similarity">
    <text evidence="2">Belongs to the peptidase M13 family.</text>
</comment>
<dbReference type="PRINTS" id="PR00786">
    <property type="entry name" value="NEPRILYSIN"/>
</dbReference>
<keyword evidence="6" id="KW-0862">Zinc</keyword>
<dbReference type="InterPro" id="IPR008753">
    <property type="entry name" value="Peptidase_M13_N"/>
</dbReference>
<evidence type="ECO:0000256" key="6">
    <source>
        <dbReference type="ARBA" id="ARBA00022833"/>
    </source>
</evidence>
<name>A0AAN6W3C8_9PEZI</name>
<dbReference type="SUPFAM" id="SSF55486">
    <property type="entry name" value="Metalloproteases ('zincins'), catalytic domain"/>
    <property type="match status" value="1"/>
</dbReference>
<evidence type="ECO:0000256" key="5">
    <source>
        <dbReference type="ARBA" id="ARBA00022801"/>
    </source>
</evidence>
<dbReference type="Gene3D" id="3.40.390.10">
    <property type="entry name" value="Collagenase (Catalytic Domain)"/>
    <property type="match status" value="1"/>
</dbReference>
<dbReference type="Gene3D" id="1.10.1380.10">
    <property type="entry name" value="Neutral endopeptidase , domain2"/>
    <property type="match status" value="1"/>
</dbReference>
<dbReference type="GO" id="GO:0005886">
    <property type="term" value="C:plasma membrane"/>
    <property type="evidence" value="ECO:0007669"/>
    <property type="project" value="TreeGrafter"/>
</dbReference>
<evidence type="ECO:0008006" key="12">
    <source>
        <dbReference type="Google" id="ProtNLM"/>
    </source>
</evidence>
<dbReference type="InterPro" id="IPR042089">
    <property type="entry name" value="Peptidase_M13_dom_2"/>
</dbReference>
<dbReference type="PANTHER" id="PTHR11733">
    <property type="entry name" value="ZINC METALLOPROTEASE FAMILY M13 NEPRILYSIN-RELATED"/>
    <property type="match status" value="1"/>
</dbReference>
<dbReference type="EMBL" id="MU866271">
    <property type="protein sequence ID" value="KAK4174659.1"/>
    <property type="molecule type" value="Genomic_DNA"/>
</dbReference>
<dbReference type="PANTHER" id="PTHR11733:SF167">
    <property type="entry name" value="FI17812P1-RELATED"/>
    <property type="match status" value="1"/>
</dbReference>
<evidence type="ECO:0000256" key="2">
    <source>
        <dbReference type="ARBA" id="ARBA00007357"/>
    </source>
</evidence>
<keyword evidence="4" id="KW-0479">Metal-binding</keyword>
<dbReference type="Pfam" id="PF01431">
    <property type="entry name" value="Peptidase_M13"/>
    <property type="match status" value="1"/>
</dbReference>
<dbReference type="Proteomes" id="UP001302321">
    <property type="component" value="Unassembled WGS sequence"/>
</dbReference>
<dbReference type="GO" id="GO:0004222">
    <property type="term" value="F:metalloendopeptidase activity"/>
    <property type="evidence" value="ECO:0007669"/>
    <property type="project" value="InterPro"/>
</dbReference>
<organism evidence="10 11">
    <name type="scientific">Triangularia setosa</name>
    <dbReference type="NCBI Taxonomy" id="2587417"/>
    <lineage>
        <taxon>Eukaryota</taxon>
        <taxon>Fungi</taxon>
        <taxon>Dikarya</taxon>
        <taxon>Ascomycota</taxon>
        <taxon>Pezizomycotina</taxon>
        <taxon>Sordariomycetes</taxon>
        <taxon>Sordariomycetidae</taxon>
        <taxon>Sordariales</taxon>
        <taxon>Podosporaceae</taxon>
        <taxon>Triangularia</taxon>
    </lineage>
</organism>
<evidence type="ECO:0000256" key="1">
    <source>
        <dbReference type="ARBA" id="ARBA00001947"/>
    </source>
</evidence>
<dbReference type="InterPro" id="IPR018497">
    <property type="entry name" value="Peptidase_M13_C"/>
</dbReference>
<comment type="caution">
    <text evidence="10">The sequence shown here is derived from an EMBL/GenBank/DDBJ whole genome shotgun (WGS) entry which is preliminary data.</text>
</comment>
<proteinExistence type="inferred from homology"/>
<feature type="domain" description="Peptidase M13 N-terminal" evidence="9">
    <location>
        <begin position="35"/>
        <end position="455"/>
    </location>
</feature>
<dbReference type="AlphaFoldDB" id="A0AAN6W3C8"/>
<dbReference type="CDD" id="cd08662">
    <property type="entry name" value="M13"/>
    <property type="match status" value="1"/>
</dbReference>
<gene>
    <name evidence="10" type="ORF">QBC36DRAFT_380000</name>
</gene>
<evidence type="ECO:0000256" key="4">
    <source>
        <dbReference type="ARBA" id="ARBA00022723"/>
    </source>
</evidence>
<keyword evidence="7" id="KW-0482">Metalloprotease</keyword>
<dbReference type="GO" id="GO:0016485">
    <property type="term" value="P:protein processing"/>
    <property type="evidence" value="ECO:0007669"/>
    <property type="project" value="TreeGrafter"/>
</dbReference>
<reference evidence="10" key="1">
    <citation type="journal article" date="2023" name="Mol. Phylogenet. Evol.">
        <title>Genome-scale phylogeny and comparative genomics of the fungal order Sordariales.</title>
        <authorList>
            <person name="Hensen N."/>
            <person name="Bonometti L."/>
            <person name="Westerberg I."/>
            <person name="Brannstrom I.O."/>
            <person name="Guillou S."/>
            <person name="Cros-Aarteil S."/>
            <person name="Calhoun S."/>
            <person name="Haridas S."/>
            <person name="Kuo A."/>
            <person name="Mondo S."/>
            <person name="Pangilinan J."/>
            <person name="Riley R."/>
            <person name="LaButti K."/>
            <person name="Andreopoulos B."/>
            <person name="Lipzen A."/>
            <person name="Chen C."/>
            <person name="Yan M."/>
            <person name="Daum C."/>
            <person name="Ng V."/>
            <person name="Clum A."/>
            <person name="Steindorff A."/>
            <person name="Ohm R.A."/>
            <person name="Martin F."/>
            <person name="Silar P."/>
            <person name="Natvig D.O."/>
            <person name="Lalanne C."/>
            <person name="Gautier V."/>
            <person name="Ament-Velasquez S.L."/>
            <person name="Kruys A."/>
            <person name="Hutchinson M.I."/>
            <person name="Powell A.J."/>
            <person name="Barry K."/>
            <person name="Miller A.N."/>
            <person name="Grigoriev I.V."/>
            <person name="Debuchy R."/>
            <person name="Gladieux P."/>
            <person name="Hiltunen Thoren M."/>
            <person name="Johannesson H."/>
        </authorList>
    </citation>
    <scope>NUCLEOTIDE SEQUENCE</scope>
    <source>
        <strain evidence="10">CBS 892.96</strain>
    </source>
</reference>
<dbReference type="GO" id="GO:0046872">
    <property type="term" value="F:metal ion binding"/>
    <property type="evidence" value="ECO:0007669"/>
    <property type="project" value="UniProtKB-KW"/>
</dbReference>
<evidence type="ECO:0000313" key="10">
    <source>
        <dbReference type="EMBL" id="KAK4174659.1"/>
    </source>
</evidence>
<evidence type="ECO:0000259" key="8">
    <source>
        <dbReference type="Pfam" id="PF01431"/>
    </source>
</evidence>
<keyword evidence="11" id="KW-1185">Reference proteome</keyword>
<evidence type="ECO:0000256" key="3">
    <source>
        <dbReference type="ARBA" id="ARBA00022670"/>
    </source>
</evidence>
<reference evidence="10" key="2">
    <citation type="submission" date="2023-05" db="EMBL/GenBank/DDBJ databases">
        <authorList>
            <consortium name="Lawrence Berkeley National Laboratory"/>
            <person name="Steindorff A."/>
            <person name="Hensen N."/>
            <person name="Bonometti L."/>
            <person name="Westerberg I."/>
            <person name="Brannstrom I.O."/>
            <person name="Guillou S."/>
            <person name="Cros-Aarteil S."/>
            <person name="Calhoun S."/>
            <person name="Haridas S."/>
            <person name="Kuo A."/>
            <person name="Mondo S."/>
            <person name="Pangilinan J."/>
            <person name="Riley R."/>
            <person name="Labutti K."/>
            <person name="Andreopoulos B."/>
            <person name="Lipzen A."/>
            <person name="Chen C."/>
            <person name="Yanf M."/>
            <person name="Daum C."/>
            <person name="Ng V."/>
            <person name="Clum A."/>
            <person name="Ohm R."/>
            <person name="Martin F."/>
            <person name="Silar P."/>
            <person name="Natvig D."/>
            <person name="Lalanne C."/>
            <person name="Gautier V."/>
            <person name="Ament-Velasquez S.L."/>
            <person name="Kruys A."/>
            <person name="Hutchinson M.I."/>
            <person name="Powell A.J."/>
            <person name="Barry K."/>
            <person name="Miller A.N."/>
            <person name="Grigoriev I.V."/>
            <person name="Debuchy R."/>
            <person name="Gladieux P."/>
            <person name="Thoren M.H."/>
            <person name="Johannesson H."/>
        </authorList>
    </citation>
    <scope>NUCLEOTIDE SEQUENCE</scope>
    <source>
        <strain evidence="10">CBS 892.96</strain>
    </source>
</reference>
<evidence type="ECO:0000256" key="7">
    <source>
        <dbReference type="ARBA" id="ARBA00023049"/>
    </source>
</evidence>
<keyword evidence="5" id="KW-0378">Hydrolase</keyword>
<evidence type="ECO:0000313" key="11">
    <source>
        <dbReference type="Proteomes" id="UP001302321"/>
    </source>
</evidence>
<accession>A0AAN6W3C8</accession>
<sequence>MGQFQSTEVCTTPACVQVAANLLGNLAPHWRDIDPCTNFDEMVCYGFNQRHDDTLNGLNMAAKPNYRLLREILTLPYEEAKKVKPPYTLSRRDNADEHNFEMLRQSYATCMDSDAIKKAGIKPLKDALNEFHKQWPVEVEFADELFDDADDKVGLQAVSIALAQLNIRTWAWRIDPTGDLGRSYRKADAVNPKIQRFWFLAPQTSIPLEELFGNAAAYSDNATVAKLEAKIAGALNATFPVSIDESAVNGIAKDIIAFEAAMADAVMATAQEVQSSGADKDPQETLKKSVVSFKDLEALTPVLGFDAMVKALVPQGHVPDAVRVEYPALWPLVEKIVKQQRKIVLQSWFFWRFIDAMGKYVESPELVAVEAGGKAASNNYEACINHVDSSLRWILGHFFVEASYSNLTRSTSTKLAVNIHEEMKVHVEKLSWMSEETKKRTIKKLDNMVLNIGYPEEEPNAASPDSLAAFYSGLNITNSFFENAAAGLHHQVVTDMRGLLKPSSQKEWETVHTLITNAAYEGEYNSILIPAGVSQLPMFHPDLPEWALYGGLGAVIGHEITHGLDSRGRAKNENGLQTNWWDKKTEEEFETREKCFEKQYSEFSVIGPDGKKYNGQGNVTLAESVSDAGGLAVAYDAWIKERKSMPNVWDQSLPGLEDFTHEQLFFIVYGNWWCNADSAAQKAKRVRSNGQHPLNQFRILGGAENSRGFREAFKCAKKEPRCEIF</sequence>
<protein>
    <recommendedName>
        <fullName evidence="12">Endothelin-converting enzyme 1</fullName>
    </recommendedName>
</protein>